<comment type="caution">
    <text evidence="2">The sequence shown here is derived from an EMBL/GenBank/DDBJ whole genome shotgun (WGS) entry which is preliminary data.</text>
</comment>
<feature type="region of interest" description="Disordered" evidence="1">
    <location>
        <begin position="167"/>
        <end position="191"/>
    </location>
</feature>
<feature type="region of interest" description="Disordered" evidence="1">
    <location>
        <begin position="1"/>
        <end position="29"/>
    </location>
</feature>
<protein>
    <submittedName>
        <fullName evidence="2">Uncharacterized protein</fullName>
    </submittedName>
</protein>
<reference evidence="2" key="1">
    <citation type="journal article" date="2023" name="Plant J.">
        <title>The genome of the king protea, Protea cynaroides.</title>
        <authorList>
            <person name="Chang J."/>
            <person name="Duong T.A."/>
            <person name="Schoeman C."/>
            <person name="Ma X."/>
            <person name="Roodt D."/>
            <person name="Barker N."/>
            <person name="Li Z."/>
            <person name="Van de Peer Y."/>
            <person name="Mizrachi E."/>
        </authorList>
    </citation>
    <scope>NUCLEOTIDE SEQUENCE</scope>
    <source>
        <tissue evidence="2">Young leaves</tissue>
    </source>
</reference>
<dbReference type="EMBL" id="JAMYWD010000009">
    <property type="protein sequence ID" value="KAJ4959655.1"/>
    <property type="molecule type" value="Genomic_DNA"/>
</dbReference>
<keyword evidence="3" id="KW-1185">Reference proteome</keyword>
<gene>
    <name evidence="2" type="ORF">NE237_019565</name>
</gene>
<sequence length="558" mass="63209">MMMIANHSTNLIEKNQNRHQSRRSRRWRQSRTGTAVVAVLALLVSTTAWLSLVFSGTTTQCWHRFKDWEGSPQSLWRKHHHDGFYPPPVSLPPPASSSSGAATTTTTTTATFDSFAAPAEELSLKHIVFGIAGSSQLWKRRKMFVRLWWRPQDMRGHVWLEEKNILQGSKGNGNGNDGIDEDDDDDDSSSLPPIMVSEDISRFRYTNPTGHPSGLRIARIVSECFRLGLSGVRWFVLGDDDTIFNPDNLVTVLNKYDSSRMIYIGSSSESHSANTYFSHSMAFGGGGIAISYPLAEALSKMQDECLERYPKLYGSDDRLHACITELGVPLTREHGFHQWDIRGNVQGLLSAHPVAPFVSVHHVEAVDPFYPSLNSLDGLKLFTKAMKTDPLSFLQRSICYDHIRRLTFSVSLGYVVQVFPNIVLPRDLERSEQTYSAWNRNSHRTEFDFDTRDAHVSVCKKPVLFFLKDVRKDGNRTLGSYERAAGKDDLRRRVFCFPRSPPLRYVQNITVLGYPLSKTWHLVPRRLCCNVNRSSDELLRLTVGECERATFGHSTYST</sequence>
<feature type="compositionally biased region" description="Acidic residues" evidence="1">
    <location>
        <begin position="178"/>
        <end position="188"/>
    </location>
</feature>
<dbReference type="Pfam" id="PF04646">
    <property type="entry name" value="DUF604"/>
    <property type="match status" value="1"/>
</dbReference>
<dbReference type="FunFam" id="3.90.550.50:FF:000026">
    <property type="entry name" value="Glycoprotein-N-acetylgalactosamine 3-beta-galactosyltransferase 1"/>
    <property type="match status" value="1"/>
</dbReference>
<evidence type="ECO:0000256" key="1">
    <source>
        <dbReference type="SAM" id="MobiDB-lite"/>
    </source>
</evidence>
<dbReference type="InterPro" id="IPR006740">
    <property type="entry name" value="DUF604"/>
</dbReference>
<dbReference type="PANTHER" id="PTHR10811">
    <property type="entry name" value="FRINGE-RELATED"/>
    <property type="match status" value="1"/>
</dbReference>
<feature type="compositionally biased region" description="Basic residues" evidence="1">
    <location>
        <begin position="17"/>
        <end position="29"/>
    </location>
</feature>
<organism evidence="2 3">
    <name type="scientific">Protea cynaroides</name>
    <dbReference type="NCBI Taxonomy" id="273540"/>
    <lineage>
        <taxon>Eukaryota</taxon>
        <taxon>Viridiplantae</taxon>
        <taxon>Streptophyta</taxon>
        <taxon>Embryophyta</taxon>
        <taxon>Tracheophyta</taxon>
        <taxon>Spermatophyta</taxon>
        <taxon>Magnoliopsida</taxon>
        <taxon>Proteales</taxon>
        <taxon>Proteaceae</taxon>
        <taxon>Protea</taxon>
    </lineage>
</organism>
<evidence type="ECO:0000313" key="3">
    <source>
        <dbReference type="Proteomes" id="UP001141806"/>
    </source>
</evidence>
<dbReference type="Proteomes" id="UP001141806">
    <property type="component" value="Unassembled WGS sequence"/>
</dbReference>
<dbReference type="OrthoDB" id="421979at2759"/>
<name>A0A9Q0H5K4_9MAGN</name>
<feature type="compositionally biased region" description="Polar residues" evidence="1">
    <location>
        <begin position="1"/>
        <end position="14"/>
    </location>
</feature>
<proteinExistence type="predicted"/>
<accession>A0A9Q0H5K4</accession>
<dbReference type="AlphaFoldDB" id="A0A9Q0H5K4"/>
<dbReference type="Gene3D" id="3.90.550.50">
    <property type="match status" value="1"/>
</dbReference>
<evidence type="ECO:0000313" key="2">
    <source>
        <dbReference type="EMBL" id="KAJ4959655.1"/>
    </source>
</evidence>